<evidence type="ECO:0000259" key="5">
    <source>
        <dbReference type="PROSITE" id="PS50303"/>
    </source>
</evidence>
<evidence type="ECO:0000256" key="3">
    <source>
        <dbReference type="PROSITE-ProRule" id="PRU00317"/>
    </source>
</evidence>
<dbReference type="PROSITE" id="PS50302">
    <property type="entry name" value="PUM"/>
    <property type="match status" value="7"/>
</dbReference>
<name>M3B5N6_SPHMS</name>
<dbReference type="RefSeq" id="XP_016763228.1">
    <property type="nucleotide sequence ID" value="XM_016904066.1"/>
</dbReference>
<protein>
    <submittedName>
        <fullName evidence="6">ARM repeat-containing protein</fullName>
    </submittedName>
</protein>
<dbReference type="AlphaFoldDB" id="M3B5N6"/>
<feature type="repeat" description="Pumilio" evidence="3">
    <location>
        <begin position="645"/>
        <end position="680"/>
    </location>
</feature>
<dbReference type="PANTHER" id="PTHR12537">
    <property type="entry name" value="RNA BINDING PROTEIN PUMILIO-RELATED"/>
    <property type="match status" value="1"/>
</dbReference>
<dbReference type="InterPro" id="IPR033712">
    <property type="entry name" value="Pumilio_RNA-bd"/>
</dbReference>
<dbReference type="GeneID" id="27901203"/>
<reference evidence="6 7" key="1">
    <citation type="journal article" date="2012" name="PLoS Pathog.">
        <title>Diverse lifestyles and strategies of plant pathogenesis encoded in the genomes of eighteen Dothideomycetes fungi.</title>
        <authorList>
            <person name="Ohm R.A."/>
            <person name="Feau N."/>
            <person name="Henrissat B."/>
            <person name="Schoch C.L."/>
            <person name="Horwitz B.A."/>
            <person name="Barry K.W."/>
            <person name="Condon B.J."/>
            <person name="Copeland A.C."/>
            <person name="Dhillon B."/>
            <person name="Glaser F."/>
            <person name="Hesse C.N."/>
            <person name="Kosti I."/>
            <person name="LaButti K."/>
            <person name="Lindquist E.A."/>
            <person name="Lucas S."/>
            <person name="Salamov A.A."/>
            <person name="Bradshaw R.E."/>
            <person name="Ciuffetti L."/>
            <person name="Hamelin R.C."/>
            <person name="Kema G.H.J."/>
            <person name="Lawrence C."/>
            <person name="Scott J.A."/>
            <person name="Spatafora J.W."/>
            <person name="Turgeon B.G."/>
            <person name="de Wit P.J.G.M."/>
            <person name="Zhong S."/>
            <person name="Goodwin S.B."/>
            <person name="Grigoriev I.V."/>
        </authorList>
    </citation>
    <scope>NUCLEOTIDE SEQUENCE [LARGE SCALE GENOMIC DNA]</scope>
    <source>
        <strain evidence="6 7">SO2202</strain>
    </source>
</reference>
<feature type="domain" description="PUM-HD" evidence="5">
    <location>
        <begin position="516"/>
        <end position="861"/>
    </location>
</feature>
<feature type="repeat" description="Pumilio" evidence="3">
    <location>
        <begin position="537"/>
        <end position="572"/>
    </location>
</feature>
<dbReference type="GO" id="GO:0000288">
    <property type="term" value="P:nuclear-transcribed mRNA catabolic process, deadenylation-dependent decay"/>
    <property type="evidence" value="ECO:0007669"/>
    <property type="project" value="TreeGrafter"/>
</dbReference>
<dbReference type="STRING" id="692275.M3B5N6"/>
<dbReference type="InterPro" id="IPR011989">
    <property type="entry name" value="ARM-like"/>
</dbReference>
<feature type="repeat" description="Pumilio" evidence="3">
    <location>
        <begin position="573"/>
        <end position="608"/>
    </location>
</feature>
<dbReference type="InterPro" id="IPR033133">
    <property type="entry name" value="PUM-HD"/>
</dbReference>
<evidence type="ECO:0000256" key="1">
    <source>
        <dbReference type="ARBA" id="ARBA00022737"/>
    </source>
</evidence>
<dbReference type="GO" id="GO:0003730">
    <property type="term" value="F:mRNA 3'-UTR binding"/>
    <property type="evidence" value="ECO:0007669"/>
    <property type="project" value="TreeGrafter"/>
</dbReference>
<sequence>MSHGASSTTNTSNSNMAFANAARSFNDVRNTHTADKKIGTNGMLKPAATGNTWGFSSIWSGGANGSNISTNLRETSRSRDHTLQVKTPQHEEIEGKTGSGSLVDSSVSEDFVDRGWATRIPASGRPMPTGRHTDNTLLQQRSASNAGLQTMPAAHTSLMSVGSRHQFSNSNQTATAQSRQRYNSTFEYKNDFAAQPSEQPPFKVYTKHDRPVDPAHGKPDSANGYSSTTPSPCEERRPPFSLQYGRTASMPTSQDGSLPPSRGAEEANTWTPIDYSSRSSQRVTPDTSRAPSVSAKGNGAYNPYFNVNVDAMSSNLRQLNINDNSRPSTSYKQSFGLQSYSGFQGASQPAMARPGQYREDDMDPLDRANMQYLELEDYARDLPTNNISSSSLAERCLNGGGMHEFRPGQPYVGSGMSCRSQDRTNGSRTPSEWQSFSGGAQLTNRRSPAVAEQPSYLDPRFQQFMAAQFHARHPYGMYSPYALQQLGQQYVQLMPLATTAFDMPATPRDSPITDCVQSALMYEFKSNTKTKRYELRDIYEHIAEFSGDQHGSRFIQTKLETANSDEKEHVFREIEPNAIPLMTDVFGNYVIQKFFEHGDQTHKKILANKMRGQVLALSLQTYGCRVVQKALDHVLVDQQRELITELENHVLKCVKDQNGNHVIQKVIERCQATTIGFIVTALQGQVQQLSIHPYGCRVIQRCLEKSDLPSKSMIMAELMQGIPSMIADHFGNYVVQHVVEHDGGGEGRQQVLNIVASGLEGYSKHKYASNVVEACLVHADDLWRQRVMYQLLEANARRTEGEGVLVGMIRDQYGNYVIQKFLDTLVPNDFNRFLGPLHPAMAQAKRGCPVKHIISIEKKMHRFDPHRTSSINHGHGLPFHGRNGLDFPLPMQVPMQMPMAMQPFGTNYHSTATTPPPLTSDTQSLQSSCLPSVNGDAVEGAASSRKGSDPSSLYSIDDVQRR</sequence>
<accession>M3B5N6</accession>
<dbReference type="OrthoDB" id="668540at2759"/>
<dbReference type="GO" id="GO:0005737">
    <property type="term" value="C:cytoplasm"/>
    <property type="evidence" value="ECO:0007669"/>
    <property type="project" value="TreeGrafter"/>
</dbReference>
<feature type="region of interest" description="Disordered" evidence="4">
    <location>
        <begin position="906"/>
        <end position="962"/>
    </location>
</feature>
<dbReference type="Pfam" id="PF00806">
    <property type="entry name" value="PUF"/>
    <property type="match status" value="8"/>
</dbReference>
<evidence type="ECO:0000313" key="7">
    <source>
        <dbReference type="Proteomes" id="UP000016931"/>
    </source>
</evidence>
<evidence type="ECO:0000256" key="4">
    <source>
        <dbReference type="SAM" id="MobiDB-lite"/>
    </source>
</evidence>
<dbReference type="PANTHER" id="PTHR12537:SF12">
    <property type="entry name" value="MATERNAL PROTEIN PUMILIO"/>
    <property type="match status" value="1"/>
</dbReference>
<evidence type="ECO:0000313" key="6">
    <source>
        <dbReference type="EMBL" id="EMF15107.1"/>
    </source>
</evidence>
<feature type="repeat" description="Pumilio" evidence="3">
    <location>
        <begin position="717"/>
        <end position="753"/>
    </location>
</feature>
<feature type="repeat" description="Pumilio" evidence="3">
    <location>
        <begin position="800"/>
        <end position="835"/>
    </location>
</feature>
<comment type="function">
    <text evidence="2">RNA-binding nucleolar protein required for pre-rRNA processing. Involved in production of 18S rRNA and assembly of small ribosomal subunit.</text>
</comment>
<dbReference type="InterPro" id="IPR001313">
    <property type="entry name" value="Pumilio_RNA-bd_rpt"/>
</dbReference>
<dbReference type="PROSITE" id="PS50303">
    <property type="entry name" value="PUM_HD"/>
    <property type="match status" value="1"/>
</dbReference>
<dbReference type="EMBL" id="KB456261">
    <property type="protein sequence ID" value="EMF15107.1"/>
    <property type="molecule type" value="Genomic_DNA"/>
</dbReference>
<feature type="repeat" description="Pumilio" evidence="3">
    <location>
        <begin position="681"/>
        <end position="716"/>
    </location>
</feature>
<dbReference type="HOGENOM" id="CLU_004017_4_2_1"/>
<dbReference type="OMA" id="MIMAELM"/>
<feature type="compositionally biased region" description="Polar residues" evidence="4">
    <location>
        <begin position="417"/>
        <end position="446"/>
    </location>
</feature>
<proteinExistence type="predicted"/>
<keyword evidence="7" id="KW-1185">Reference proteome</keyword>
<feature type="region of interest" description="Disordered" evidence="4">
    <location>
        <begin position="415"/>
        <end position="446"/>
    </location>
</feature>
<organism evidence="6 7">
    <name type="scientific">Sphaerulina musiva (strain SO2202)</name>
    <name type="common">Poplar stem canker fungus</name>
    <name type="synonym">Septoria musiva</name>
    <dbReference type="NCBI Taxonomy" id="692275"/>
    <lineage>
        <taxon>Eukaryota</taxon>
        <taxon>Fungi</taxon>
        <taxon>Dikarya</taxon>
        <taxon>Ascomycota</taxon>
        <taxon>Pezizomycotina</taxon>
        <taxon>Dothideomycetes</taxon>
        <taxon>Dothideomycetidae</taxon>
        <taxon>Mycosphaerellales</taxon>
        <taxon>Mycosphaerellaceae</taxon>
        <taxon>Sphaerulina</taxon>
    </lineage>
</organism>
<keyword evidence="1" id="KW-0677">Repeat</keyword>
<dbReference type="InterPro" id="IPR016024">
    <property type="entry name" value="ARM-type_fold"/>
</dbReference>
<feature type="compositionally biased region" description="Basic and acidic residues" evidence="4">
    <location>
        <begin position="206"/>
        <end position="219"/>
    </location>
</feature>
<feature type="region of interest" description="Disordered" evidence="4">
    <location>
        <begin position="189"/>
        <end position="295"/>
    </location>
</feature>
<evidence type="ECO:0000256" key="2">
    <source>
        <dbReference type="ARBA" id="ARBA00024893"/>
    </source>
</evidence>
<dbReference type="CDD" id="cd07920">
    <property type="entry name" value="Pumilio"/>
    <property type="match status" value="1"/>
</dbReference>
<dbReference type="SMART" id="SM00025">
    <property type="entry name" value="Pumilio"/>
    <property type="match status" value="8"/>
</dbReference>
<dbReference type="eggNOG" id="KOG1488">
    <property type="taxonomic scope" value="Eukaryota"/>
</dbReference>
<dbReference type="Proteomes" id="UP000016931">
    <property type="component" value="Unassembled WGS sequence"/>
</dbReference>
<dbReference type="SUPFAM" id="SSF48371">
    <property type="entry name" value="ARM repeat"/>
    <property type="match status" value="1"/>
</dbReference>
<feature type="compositionally biased region" description="Polar residues" evidence="4">
    <location>
        <begin position="244"/>
        <end position="256"/>
    </location>
</feature>
<feature type="region of interest" description="Disordered" evidence="4">
    <location>
        <begin position="75"/>
        <end position="105"/>
    </location>
</feature>
<feature type="compositionally biased region" description="Basic and acidic residues" evidence="4">
    <location>
        <begin position="75"/>
        <end position="95"/>
    </location>
</feature>
<gene>
    <name evidence="6" type="ORF">SEPMUDRAFT_147072</name>
</gene>
<feature type="compositionally biased region" description="Polar residues" evidence="4">
    <location>
        <begin position="906"/>
        <end position="931"/>
    </location>
</feature>
<dbReference type="Gene3D" id="1.25.10.10">
    <property type="entry name" value="Leucine-rich Repeat Variant"/>
    <property type="match status" value="1"/>
</dbReference>
<feature type="compositionally biased region" description="Polar residues" evidence="4">
    <location>
        <begin position="268"/>
        <end position="291"/>
    </location>
</feature>
<feature type="repeat" description="Pumilio" evidence="3">
    <location>
        <begin position="609"/>
        <end position="644"/>
    </location>
</feature>